<dbReference type="PANTHER" id="PTHR46401:SF2">
    <property type="entry name" value="GLYCOSYLTRANSFERASE WBBK-RELATED"/>
    <property type="match status" value="1"/>
</dbReference>
<keyword evidence="1" id="KW-0808">Transferase</keyword>
<dbReference type="GO" id="GO:0009103">
    <property type="term" value="P:lipopolysaccharide biosynthetic process"/>
    <property type="evidence" value="ECO:0007669"/>
    <property type="project" value="TreeGrafter"/>
</dbReference>
<dbReference type="InterPro" id="IPR028098">
    <property type="entry name" value="Glyco_trans_4-like_N"/>
</dbReference>
<dbReference type="SUPFAM" id="SSF53756">
    <property type="entry name" value="UDP-Glycosyltransferase/glycogen phosphorylase"/>
    <property type="match status" value="1"/>
</dbReference>
<dbReference type="HOGENOM" id="CLU_848637_0_0_7"/>
<gene>
    <name evidence="4" type="ORF">ETSY1_19415</name>
</gene>
<dbReference type="AlphaFoldDB" id="W4LK56"/>
<dbReference type="Proteomes" id="UP000019141">
    <property type="component" value="Unassembled WGS sequence"/>
</dbReference>
<evidence type="ECO:0000313" key="4">
    <source>
        <dbReference type="EMBL" id="ETW98274.1"/>
    </source>
</evidence>
<evidence type="ECO:0008006" key="6">
    <source>
        <dbReference type="Google" id="ProtNLM"/>
    </source>
</evidence>
<keyword evidence="5" id="KW-1185">Reference proteome</keyword>
<evidence type="ECO:0000259" key="3">
    <source>
        <dbReference type="Pfam" id="PF13579"/>
    </source>
</evidence>
<dbReference type="Gene3D" id="3.40.50.2000">
    <property type="entry name" value="Glycogen Phosphorylase B"/>
    <property type="match status" value="2"/>
</dbReference>
<dbReference type="EMBL" id="AZHW01000568">
    <property type="protein sequence ID" value="ETW98274.1"/>
    <property type="molecule type" value="Genomic_DNA"/>
</dbReference>
<reference evidence="4 5" key="1">
    <citation type="journal article" date="2014" name="Nature">
        <title>An environmental bacterial taxon with a large and distinct metabolic repertoire.</title>
        <authorList>
            <person name="Wilson M.C."/>
            <person name="Mori T."/>
            <person name="Ruckert C."/>
            <person name="Uria A.R."/>
            <person name="Helf M.J."/>
            <person name="Takada K."/>
            <person name="Gernert C."/>
            <person name="Steffens U.A."/>
            <person name="Heycke N."/>
            <person name="Schmitt S."/>
            <person name="Rinke C."/>
            <person name="Helfrich E.J."/>
            <person name="Brachmann A.O."/>
            <person name="Gurgui C."/>
            <person name="Wakimoto T."/>
            <person name="Kracht M."/>
            <person name="Crusemann M."/>
            <person name="Hentschel U."/>
            <person name="Abe I."/>
            <person name="Matsunaga S."/>
            <person name="Kalinowski J."/>
            <person name="Takeyama H."/>
            <person name="Piel J."/>
        </authorList>
    </citation>
    <scope>NUCLEOTIDE SEQUENCE [LARGE SCALE GENOMIC DNA]</scope>
    <source>
        <strain evidence="5">TSY1</strain>
    </source>
</reference>
<organism evidence="4 5">
    <name type="scientific">Entotheonella factor</name>
    <dbReference type="NCBI Taxonomy" id="1429438"/>
    <lineage>
        <taxon>Bacteria</taxon>
        <taxon>Pseudomonadati</taxon>
        <taxon>Nitrospinota/Tectimicrobiota group</taxon>
        <taxon>Candidatus Tectimicrobiota</taxon>
        <taxon>Candidatus Entotheonellia</taxon>
        <taxon>Candidatus Entotheonellales</taxon>
        <taxon>Candidatus Entotheonellaceae</taxon>
        <taxon>Candidatus Entotheonella</taxon>
    </lineage>
</organism>
<sequence length="327" mass="35755">GNLSYFISATVAGRYLDEPDVVIALTDPPIIGLSAHLAARHFNVPLMVSFRDIFPEINQTLKGVDSALVDRLLHEISCFLVRKSSRVIALGETMRQKLIAHKAADPGKTIVIPDWADCRAIRPRPKRNAFSQAHGLTHAFVVMHSGNMGLSQGLETLLEAAARLQSFSDIQFVLIGEGVKKQDLMAQAQHLGLRNVQFLPHQPKAMLPNSFATADVFIVSLQRGLAGYIVPSKLYGILAAGRPYVAAVEPACEVRAITRQYRCGLSVEPGDAQGLAEAITTLYQHRSLTQQLGRNARRAAIAFDRQQHVRAYYNLLCGDVTTPSLAA</sequence>
<accession>W4LK56</accession>
<evidence type="ECO:0000259" key="2">
    <source>
        <dbReference type="Pfam" id="PF00534"/>
    </source>
</evidence>
<dbReference type="PANTHER" id="PTHR46401">
    <property type="entry name" value="GLYCOSYLTRANSFERASE WBBK-RELATED"/>
    <property type="match status" value="1"/>
</dbReference>
<proteinExistence type="predicted"/>
<evidence type="ECO:0000256" key="1">
    <source>
        <dbReference type="ARBA" id="ARBA00022679"/>
    </source>
</evidence>
<protein>
    <recommendedName>
        <fullName evidence="6">Glycosyltransferase subfamily 4-like N-terminal domain-containing protein</fullName>
    </recommendedName>
</protein>
<dbReference type="InterPro" id="IPR001296">
    <property type="entry name" value="Glyco_trans_1"/>
</dbReference>
<feature type="non-terminal residue" evidence="4">
    <location>
        <position position="1"/>
    </location>
</feature>
<dbReference type="Pfam" id="PF13579">
    <property type="entry name" value="Glyco_trans_4_4"/>
    <property type="match status" value="1"/>
</dbReference>
<dbReference type="CDD" id="cd03794">
    <property type="entry name" value="GT4_WbuB-like"/>
    <property type="match status" value="1"/>
</dbReference>
<feature type="domain" description="Glycosyltransferase subfamily 4-like N-terminal" evidence="3">
    <location>
        <begin position="17"/>
        <end position="115"/>
    </location>
</feature>
<dbReference type="Pfam" id="PF00534">
    <property type="entry name" value="Glycos_transf_1"/>
    <property type="match status" value="1"/>
</dbReference>
<feature type="domain" description="Glycosyl transferase family 1" evidence="2">
    <location>
        <begin position="136"/>
        <end position="298"/>
    </location>
</feature>
<dbReference type="GO" id="GO:0016757">
    <property type="term" value="F:glycosyltransferase activity"/>
    <property type="evidence" value="ECO:0007669"/>
    <property type="project" value="InterPro"/>
</dbReference>
<comment type="caution">
    <text evidence="4">The sequence shown here is derived from an EMBL/GenBank/DDBJ whole genome shotgun (WGS) entry which is preliminary data.</text>
</comment>
<evidence type="ECO:0000313" key="5">
    <source>
        <dbReference type="Proteomes" id="UP000019141"/>
    </source>
</evidence>
<name>W4LK56_ENTF1</name>